<dbReference type="Gene3D" id="2.40.50.140">
    <property type="entry name" value="Nucleic acid-binding proteins"/>
    <property type="match status" value="1"/>
</dbReference>
<evidence type="ECO:0000313" key="5">
    <source>
        <dbReference type="EMBL" id="MBC3874574.1"/>
    </source>
</evidence>
<dbReference type="InterPro" id="IPR000424">
    <property type="entry name" value="Primosome_PriB/ssb"/>
</dbReference>
<sequence>MNQLKVVATVVEKSVLRYTPAGIPIATATLIHDSKQEQAGGQRQVDFEVPAIAAGEISKRFLEIELGVSMIFTGFLARKNRNSKSLVFHVTDFQQSAIKVENETNLLD</sequence>
<dbReference type="InterPro" id="IPR012340">
    <property type="entry name" value="NA-bd_OB-fold"/>
</dbReference>
<dbReference type="PIRSF" id="PIRSF003135">
    <property type="entry name" value="Primosomal_n"/>
    <property type="match status" value="1"/>
</dbReference>
<protein>
    <recommendedName>
        <fullName evidence="4">Replication restart protein PriB</fullName>
    </recommendedName>
</protein>
<dbReference type="PROSITE" id="PS50935">
    <property type="entry name" value="SSB"/>
    <property type="match status" value="1"/>
</dbReference>
<gene>
    <name evidence="4 5" type="primary">priB</name>
    <name evidence="5" type="ORF">H8K55_13330</name>
</gene>
<organism evidence="5 6">
    <name type="scientific">Undibacterium flavidum</name>
    <dbReference type="NCBI Taxonomy" id="2762297"/>
    <lineage>
        <taxon>Bacteria</taxon>
        <taxon>Pseudomonadati</taxon>
        <taxon>Pseudomonadota</taxon>
        <taxon>Betaproteobacteria</taxon>
        <taxon>Burkholderiales</taxon>
        <taxon>Oxalobacteraceae</taxon>
        <taxon>Undibacterium</taxon>
    </lineage>
</organism>
<dbReference type="Pfam" id="PF22657">
    <property type="entry name" value="SSB_1"/>
    <property type="match status" value="1"/>
</dbReference>
<name>A0ABR6YDE5_9BURK</name>
<keyword evidence="2 4" id="KW-0235">DNA replication</keyword>
<reference evidence="5 6" key="1">
    <citation type="submission" date="2020-08" db="EMBL/GenBank/DDBJ databases">
        <title>Novel species isolated from subtropical streams in China.</title>
        <authorList>
            <person name="Lu H."/>
        </authorList>
    </citation>
    <scope>NUCLEOTIDE SEQUENCE [LARGE SCALE GENOMIC DNA]</scope>
    <source>
        <strain evidence="5 6">LX15W</strain>
    </source>
</reference>
<dbReference type="HAMAP" id="MF_00720">
    <property type="entry name" value="PriB"/>
    <property type="match status" value="1"/>
</dbReference>
<evidence type="ECO:0000256" key="3">
    <source>
        <dbReference type="ARBA" id="ARBA00023125"/>
    </source>
</evidence>
<dbReference type="SUPFAM" id="SSF50249">
    <property type="entry name" value="Nucleic acid-binding proteins"/>
    <property type="match status" value="1"/>
</dbReference>
<accession>A0ABR6YDE5</accession>
<keyword evidence="6" id="KW-1185">Reference proteome</keyword>
<dbReference type="Proteomes" id="UP000624279">
    <property type="component" value="Unassembled WGS sequence"/>
</dbReference>
<evidence type="ECO:0000256" key="4">
    <source>
        <dbReference type="HAMAP-Rule" id="MF_00720"/>
    </source>
</evidence>
<comment type="subunit">
    <text evidence="4">Homodimer. Interacts with PriA and DnaT. Component of the replication restart primosome. Primosome assembly occurs via a 'hand-off' mechanism. PriA binds to replication forks, subsequently PriB then DnaT bind; DnaT then displaces ssDNA to generate the helicase loading substrate.</text>
</comment>
<comment type="function">
    <text evidence="4">Involved in the restart of stalled replication forks, which reloads the replicative helicase on sites other than the origin of replication; the PriA-PriB pathway is the major replication restart pathway. During primosome assembly it facilitates complex formation between PriA and DnaT on DNA; stabilizes PriA on DNA. Stimulates the DNA unwinding activity of PriA helicase.</text>
</comment>
<dbReference type="RefSeq" id="WP_186942553.1">
    <property type="nucleotide sequence ID" value="NZ_JACOGA010000011.1"/>
</dbReference>
<evidence type="ECO:0000313" key="6">
    <source>
        <dbReference type="Proteomes" id="UP000624279"/>
    </source>
</evidence>
<dbReference type="InterPro" id="IPR023646">
    <property type="entry name" value="Prisomal_replication_PriB"/>
</dbReference>
<comment type="similarity">
    <text evidence="4">Belongs to the PriB family.</text>
</comment>
<dbReference type="NCBIfam" id="TIGR04418">
    <property type="entry name" value="PriB_gamma"/>
    <property type="match status" value="1"/>
</dbReference>
<keyword evidence="3 4" id="KW-0238">DNA-binding</keyword>
<dbReference type="EMBL" id="JACOGA010000011">
    <property type="protein sequence ID" value="MBC3874574.1"/>
    <property type="molecule type" value="Genomic_DNA"/>
</dbReference>
<evidence type="ECO:0000256" key="2">
    <source>
        <dbReference type="ARBA" id="ARBA00022705"/>
    </source>
</evidence>
<comment type="caution">
    <text evidence="5">The sequence shown here is derived from an EMBL/GenBank/DDBJ whole genome shotgun (WGS) entry which is preliminary data.</text>
</comment>
<proteinExistence type="inferred from homology"/>
<evidence type="ECO:0000256" key="1">
    <source>
        <dbReference type="ARBA" id="ARBA00022515"/>
    </source>
</evidence>
<keyword evidence="1 4" id="KW-0639">Primosome</keyword>